<organism evidence="2 3">
    <name type="scientific">Stephania cephalantha</name>
    <dbReference type="NCBI Taxonomy" id="152367"/>
    <lineage>
        <taxon>Eukaryota</taxon>
        <taxon>Viridiplantae</taxon>
        <taxon>Streptophyta</taxon>
        <taxon>Embryophyta</taxon>
        <taxon>Tracheophyta</taxon>
        <taxon>Spermatophyta</taxon>
        <taxon>Magnoliopsida</taxon>
        <taxon>Ranunculales</taxon>
        <taxon>Menispermaceae</taxon>
        <taxon>Menispermoideae</taxon>
        <taxon>Cissampelideae</taxon>
        <taxon>Stephania</taxon>
    </lineage>
</organism>
<feature type="compositionally biased region" description="Polar residues" evidence="1">
    <location>
        <begin position="1"/>
        <end position="10"/>
    </location>
</feature>
<evidence type="ECO:0000313" key="2">
    <source>
        <dbReference type="EMBL" id="KAK9112432.1"/>
    </source>
</evidence>
<comment type="caution">
    <text evidence="2">The sequence shown here is derived from an EMBL/GenBank/DDBJ whole genome shotgun (WGS) entry which is preliminary data.</text>
</comment>
<evidence type="ECO:0000256" key="1">
    <source>
        <dbReference type="SAM" id="MobiDB-lite"/>
    </source>
</evidence>
<feature type="compositionally biased region" description="Polar residues" evidence="1">
    <location>
        <begin position="30"/>
        <end position="50"/>
    </location>
</feature>
<dbReference type="AlphaFoldDB" id="A0AAP0NLX5"/>
<evidence type="ECO:0000313" key="3">
    <source>
        <dbReference type="Proteomes" id="UP001419268"/>
    </source>
</evidence>
<sequence>MEGTELSRTPTGDGVGSEDNAAEIEDEDSPSTSTYAEDETTTSFPGGSTTLDLLPSFCYHVLLDIWRNKARGFLKCINHGSQVSV</sequence>
<accession>A0AAP0NLX5</accession>
<protein>
    <submittedName>
        <fullName evidence="2">Uncharacterized protein</fullName>
    </submittedName>
</protein>
<keyword evidence="3" id="KW-1185">Reference proteome</keyword>
<dbReference type="Proteomes" id="UP001419268">
    <property type="component" value="Unassembled WGS sequence"/>
</dbReference>
<name>A0AAP0NLX5_9MAGN</name>
<feature type="compositionally biased region" description="Acidic residues" evidence="1">
    <location>
        <begin position="20"/>
        <end position="29"/>
    </location>
</feature>
<gene>
    <name evidence="2" type="ORF">Scep_019951</name>
</gene>
<proteinExistence type="predicted"/>
<dbReference type="EMBL" id="JBBNAG010000008">
    <property type="protein sequence ID" value="KAK9112432.1"/>
    <property type="molecule type" value="Genomic_DNA"/>
</dbReference>
<reference evidence="2 3" key="1">
    <citation type="submission" date="2024-01" db="EMBL/GenBank/DDBJ databases">
        <title>Genome assemblies of Stephania.</title>
        <authorList>
            <person name="Yang L."/>
        </authorList>
    </citation>
    <scope>NUCLEOTIDE SEQUENCE [LARGE SCALE GENOMIC DNA]</scope>
    <source>
        <strain evidence="2">JXDWG</strain>
        <tissue evidence="2">Leaf</tissue>
    </source>
</reference>
<feature type="region of interest" description="Disordered" evidence="1">
    <location>
        <begin position="1"/>
        <end position="50"/>
    </location>
</feature>